<name>A0AAW1GMP3_SAPOF</name>
<dbReference type="FunFam" id="3.40.30.10:FF:000014">
    <property type="entry name" value="Tau class glutathione S-transferase"/>
    <property type="match status" value="1"/>
</dbReference>
<dbReference type="SUPFAM" id="SSF47616">
    <property type="entry name" value="GST C-terminal domain-like"/>
    <property type="match status" value="1"/>
</dbReference>
<dbReference type="Gene3D" id="1.20.1050.10">
    <property type="match status" value="1"/>
</dbReference>
<dbReference type="SUPFAM" id="SSF52833">
    <property type="entry name" value="Thioredoxin-like"/>
    <property type="match status" value="1"/>
</dbReference>
<proteinExistence type="inferred from homology"/>
<dbReference type="Pfam" id="PF02798">
    <property type="entry name" value="GST_N"/>
    <property type="match status" value="1"/>
</dbReference>
<evidence type="ECO:0000256" key="3">
    <source>
        <dbReference type="RuleBase" id="RU369102"/>
    </source>
</evidence>
<dbReference type="EC" id="2.5.1.18" evidence="3"/>
<dbReference type="AlphaFoldDB" id="A0AAW1GMP3"/>
<dbReference type="InterPro" id="IPR036249">
    <property type="entry name" value="Thioredoxin-like_sf"/>
</dbReference>
<dbReference type="GO" id="GO:0004364">
    <property type="term" value="F:glutathione transferase activity"/>
    <property type="evidence" value="ECO:0007669"/>
    <property type="project" value="UniProtKB-UniRule"/>
</dbReference>
<organism evidence="5 6">
    <name type="scientific">Saponaria officinalis</name>
    <name type="common">Common soapwort</name>
    <name type="synonym">Lychnis saponaria</name>
    <dbReference type="NCBI Taxonomy" id="3572"/>
    <lineage>
        <taxon>Eukaryota</taxon>
        <taxon>Viridiplantae</taxon>
        <taxon>Streptophyta</taxon>
        <taxon>Embryophyta</taxon>
        <taxon>Tracheophyta</taxon>
        <taxon>Spermatophyta</taxon>
        <taxon>Magnoliopsida</taxon>
        <taxon>eudicotyledons</taxon>
        <taxon>Gunneridae</taxon>
        <taxon>Pentapetalae</taxon>
        <taxon>Caryophyllales</taxon>
        <taxon>Caryophyllaceae</taxon>
        <taxon>Caryophylleae</taxon>
        <taxon>Saponaria</taxon>
    </lineage>
</organism>
<comment type="catalytic activity">
    <reaction evidence="2 3">
        <text>RX + glutathione = an S-substituted glutathione + a halide anion + H(+)</text>
        <dbReference type="Rhea" id="RHEA:16437"/>
        <dbReference type="ChEBI" id="CHEBI:15378"/>
        <dbReference type="ChEBI" id="CHEBI:16042"/>
        <dbReference type="ChEBI" id="CHEBI:17792"/>
        <dbReference type="ChEBI" id="CHEBI:57925"/>
        <dbReference type="ChEBI" id="CHEBI:90779"/>
        <dbReference type="EC" id="2.5.1.18"/>
    </reaction>
</comment>
<dbReference type="InterPro" id="IPR004045">
    <property type="entry name" value="Glutathione_S-Trfase_N"/>
</dbReference>
<keyword evidence="6" id="KW-1185">Reference proteome</keyword>
<evidence type="ECO:0000256" key="1">
    <source>
        <dbReference type="ARBA" id="ARBA00022679"/>
    </source>
</evidence>
<dbReference type="PANTHER" id="PTHR11260">
    <property type="entry name" value="GLUTATHIONE S-TRANSFERASE, GST, SUPERFAMILY, GST DOMAIN CONTAINING"/>
    <property type="match status" value="1"/>
</dbReference>
<dbReference type="EMBL" id="JBDFQZ010000014">
    <property type="protein sequence ID" value="KAK9666153.1"/>
    <property type="molecule type" value="Genomic_DNA"/>
</dbReference>
<dbReference type="SFLD" id="SFLDG00358">
    <property type="entry name" value="Main_(cytGST)"/>
    <property type="match status" value="1"/>
</dbReference>
<feature type="domain" description="GST N-terminal" evidence="4">
    <location>
        <begin position="5"/>
        <end position="84"/>
    </location>
</feature>
<evidence type="ECO:0000313" key="6">
    <source>
        <dbReference type="Proteomes" id="UP001443914"/>
    </source>
</evidence>
<comment type="function">
    <text evidence="3">Is involved in the conjugation of reduced glutathione to a wide number of exogenous and endogenous hydrophobic electrophiles.</text>
</comment>
<evidence type="ECO:0000313" key="5">
    <source>
        <dbReference type="EMBL" id="KAK9666153.1"/>
    </source>
</evidence>
<comment type="caution">
    <text evidence="5">The sequence shown here is derived from an EMBL/GenBank/DDBJ whole genome shotgun (WGS) entry which is preliminary data.</text>
</comment>
<keyword evidence="1 3" id="KW-0808">Transferase</keyword>
<dbReference type="PANTHER" id="PTHR11260:SF711">
    <property type="entry name" value="GLUTATHIONE S-TRANSFERASE U9"/>
    <property type="match status" value="1"/>
</dbReference>
<dbReference type="InterPro" id="IPR040079">
    <property type="entry name" value="Glutathione_S-Trfase"/>
</dbReference>
<dbReference type="GO" id="GO:0005829">
    <property type="term" value="C:cytosol"/>
    <property type="evidence" value="ECO:0007669"/>
    <property type="project" value="UniProtKB-SubCell"/>
</dbReference>
<dbReference type="SFLD" id="SFLDS00019">
    <property type="entry name" value="Glutathione_Transferase_(cytos"/>
    <property type="match status" value="1"/>
</dbReference>
<dbReference type="PROSITE" id="PS50404">
    <property type="entry name" value="GST_NTER"/>
    <property type="match status" value="1"/>
</dbReference>
<dbReference type="InterPro" id="IPR036282">
    <property type="entry name" value="Glutathione-S-Trfase_C_sf"/>
</dbReference>
<dbReference type="Proteomes" id="UP001443914">
    <property type="component" value="Unassembled WGS sequence"/>
</dbReference>
<evidence type="ECO:0000259" key="4">
    <source>
        <dbReference type="PROSITE" id="PS50404"/>
    </source>
</evidence>
<keyword evidence="3" id="KW-0963">Cytoplasm</keyword>
<dbReference type="InterPro" id="IPR045074">
    <property type="entry name" value="GST_C_Tau"/>
</dbReference>
<protein>
    <recommendedName>
        <fullName evidence="3">Glutathione S-transferase</fullName>
        <ecNumber evidence="3">2.5.1.18</ecNumber>
    </recommendedName>
</protein>
<evidence type="ECO:0000256" key="2">
    <source>
        <dbReference type="ARBA" id="ARBA00047960"/>
    </source>
</evidence>
<dbReference type="InterPro" id="IPR045073">
    <property type="entry name" value="Omega/Tau-like"/>
</dbReference>
<reference evidence="5" key="1">
    <citation type="submission" date="2024-03" db="EMBL/GenBank/DDBJ databases">
        <title>WGS assembly of Saponaria officinalis var. Norfolk2.</title>
        <authorList>
            <person name="Jenkins J."/>
            <person name="Shu S."/>
            <person name="Grimwood J."/>
            <person name="Barry K."/>
            <person name="Goodstein D."/>
            <person name="Schmutz J."/>
            <person name="Leebens-Mack J."/>
            <person name="Osbourn A."/>
        </authorList>
    </citation>
    <scope>NUCLEOTIDE SEQUENCE [LARGE SCALE GENOMIC DNA]</scope>
    <source>
        <strain evidence="5">JIC</strain>
    </source>
</reference>
<comment type="subcellular location">
    <subcellularLocation>
        <location evidence="3">Cytoplasm</location>
        <location evidence="3">Cytosol</location>
    </subcellularLocation>
</comment>
<dbReference type="Gene3D" id="3.40.30.10">
    <property type="entry name" value="Glutaredoxin"/>
    <property type="match status" value="1"/>
</dbReference>
<dbReference type="GO" id="GO:0006749">
    <property type="term" value="P:glutathione metabolic process"/>
    <property type="evidence" value="ECO:0007669"/>
    <property type="project" value="InterPro"/>
</dbReference>
<dbReference type="CDD" id="cd03185">
    <property type="entry name" value="GST_C_Tau"/>
    <property type="match status" value="1"/>
</dbReference>
<sequence length="226" mass="26275">MEDEKKVQLLGLWASPFVRMVQIALKLKGIPYEYIEESLKKKSKLLLQHNPIYKKVPVLVHAGKPICESLIILEYIDDTWKNSPQILPKDPYMRSNVRLWANFILNQVYESHIKVIVSQGIEEEKAIIKLKKNLTILEEHMRDIFGNAQPSIDEEMGMLDIILSTLSSEFKGIEEAFNLKNILDPQTYPLICSRMTFLCQFSVVQDTCPSHDKLIKFFRAYKNLYV</sequence>
<comment type="similarity">
    <text evidence="3">Belongs to the GST superfamily.</text>
</comment>
<dbReference type="SFLD" id="SFLDG01152">
    <property type="entry name" value="Main.3:_Omega-_and_Tau-like"/>
    <property type="match status" value="1"/>
</dbReference>
<accession>A0AAW1GMP3</accession>
<dbReference type="CDD" id="cd03058">
    <property type="entry name" value="GST_N_Tau"/>
    <property type="match status" value="1"/>
</dbReference>
<gene>
    <name evidence="5" type="ORF">RND81_14G164600</name>
</gene>